<gene>
    <name evidence="1" type="ORF">DWZ31_11585</name>
</gene>
<name>A0A415P191_9FIRM</name>
<comment type="caution">
    <text evidence="1">The sequence shown here is derived from an EMBL/GenBank/DDBJ whole genome shotgun (WGS) entry which is preliminary data.</text>
</comment>
<organism evidence="1 2">
    <name type="scientific">Roseburia intestinalis</name>
    <dbReference type="NCBI Taxonomy" id="166486"/>
    <lineage>
        <taxon>Bacteria</taxon>
        <taxon>Bacillati</taxon>
        <taxon>Bacillota</taxon>
        <taxon>Clostridia</taxon>
        <taxon>Lachnospirales</taxon>
        <taxon>Lachnospiraceae</taxon>
        <taxon>Roseburia</taxon>
    </lineage>
</organism>
<evidence type="ECO:0000313" key="2">
    <source>
        <dbReference type="Proteomes" id="UP000283586"/>
    </source>
</evidence>
<dbReference type="Proteomes" id="UP000283586">
    <property type="component" value="Unassembled WGS sequence"/>
</dbReference>
<evidence type="ECO:0000313" key="1">
    <source>
        <dbReference type="EMBL" id="RHN07212.1"/>
    </source>
</evidence>
<dbReference type="EMBL" id="QRQN01000013">
    <property type="protein sequence ID" value="RHN07212.1"/>
    <property type="molecule type" value="Genomic_DNA"/>
</dbReference>
<dbReference type="RefSeq" id="WP_118412453.1">
    <property type="nucleotide sequence ID" value="NZ_QRPI01000004.1"/>
</dbReference>
<dbReference type="AlphaFoldDB" id="A0A415P191"/>
<protein>
    <recommendedName>
        <fullName evidence="3">HNH endonuclease</fullName>
    </recommendedName>
</protein>
<accession>A0A415P191</accession>
<sequence>MQYRTRKNMKFQFDEETRRTIYYRDDESCIFCRRQYHMENKDPMLYRTKDIMHYINKSQGGLGVPQNGAVGCRYHHMLLDNGSKGLRSEMIVIFKEYLMQQYPDWNEDKLRYKKWDFPTFG</sequence>
<proteinExistence type="predicted"/>
<reference evidence="1 2" key="1">
    <citation type="submission" date="2018-08" db="EMBL/GenBank/DDBJ databases">
        <title>A genome reference for cultivated species of the human gut microbiota.</title>
        <authorList>
            <person name="Zou Y."/>
            <person name="Xue W."/>
            <person name="Luo G."/>
        </authorList>
    </citation>
    <scope>NUCLEOTIDE SEQUENCE [LARGE SCALE GENOMIC DNA]</scope>
    <source>
        <strain evidence="1 2">AF31-21AC</strain>
    </source>
</reference>
<evidence type="ECO:0008006" key="3">
    <source>
        <dbReference type="Google" id="ProtNLM"/>
    </source>
</evidence>